<keyword evidence="7 9" id="KW-0342">GTP-binding</keyword>
<keyword evidence="12" id="KW-1185">Reference proteome</keyword>
<dbReference type="GO" id="GO:0003935">
    <property type="term" value="F:GTP cyclohydrolase II activity"/>
    <property type="evidence" value="ECO:0007669"/>
    <property type="project" value="UniProtKB-EC"/>
</dbReference>
<dbReference type="InterPro" id="IPR000926">
    <property type="entry name" value="RibA"/>
</dbReference>
<comment type="catalytic activity">
    <reaction evidence="8 9">
        <text>GTP + 4 H2O = 2,5-diamino-6-hydroxy-4-(5-phosphoribosylamino)-pyrimidine + formate + 2 phosphate + 3 H(+)</text>
        <dbReference type="Rhea" id="RHEA:23704"/>
        <dbReference type="ChEBI" id="CHEBI:15377"/>
        <dbReference type="ChEBI" id="CHEBI:15378"/>
        <dbReference type="ChEBI" id="CHEBI:15740"/>
        <dbReference type="ChEBI" id="CHEBI:37565"/>
        <dbReference type="ChEBI" id="CHEBI:43474"/>
        <dbReference type="ChEBI" id="CHEBI:58614"/>
        <dbReference type="EC" id="3.5.4.25"/>
    </reaction>
</comment>
<feature type="binding site" evidence="9">
    <location>
        <position position="66"/>
    </location>
    <ligand>
        <name>Zn(2+)</name>
        <dbReference type="ChEBI" id="CHEBI:29105"/>
        <note>catalytic</note>
    </ligand>
</feature>
<keyword evidence="6 9" id="KW-0862">Zinc</keyword>
<evidence type="ECO:0000256" key="1">
    <source>
        <dbReference type="ARBA" id="ARBA00004853"/>
    </source>
</evidence>
<feature type="binding site" evidence="9">
    <location>
        <position position="55"/>
    </location>
    <ligand>
        <name>Zn(2+)</name>
        <dbReference type="ChEBI" id="CHEBI:29105"/>
        <note>catalytic</note>
    </ligand>
</feature>
<feature type="binding site" evidence="9">
    <location>
        <position position="68"/>
    </location>
    <ligand>
        <name>Zn(2+)</name>
        <dbReference type="ChEBI" id="CHEBI:29105"/>
        <note>catalytic</note>
    </ligand>
</feature>
<proteinExistence type="inferred from homology"/>
<dbReference type="SUPFAM" id="SSF142695">
    <property type="entry name" value="RibA-like"/>
    <property type="match status" value="1"/>
</dbReference>
<dbReference type="InterPro" id="IPR036144">
    <property type="entry name" value="RibA-like_sf"/>
</dbReference>
<dbReference type="RefSeq" id="WP_077411474.1">
    <property type="nucleotide sequence ID" value="NZ_JBHRTS010000003.1"/>
</dbReference>
<keyword evidence="2 9" id="KW-0686">Riboflavin biosynthesis</keyword>
<organism evidence="11 12">
    <name type="scientific">Marinicella sediminis</name>
    <dbReference type="NCBI Taxonomy" id="1792834"/>
    <lineage>
        <taxon>Bacteria</taxon>
        <taxon>Pseudomonadati</taxon>
        <taxon>Pseudomonadota</taxon>
        <taxon>Gammaproteobacteria</taxon>
        <taxon>Lysobacterales</taxon>
        <taxon>Marinicellaceae</taxon>
        <taxon>Marinicella</taxon>
    </lineage>
</organism>
<sequence>MSRKPAIFITQATLPTEYGEFTIHVFDDNGQEHLVLTMGHLRPEDVILTRVHSECLTGDGLFSLRCDCGPQLAFAMDQIAQRKQGMLVYLRQEGRGIGLTEKIKAYQLQDQGFDTFDANVKLGHLPDNRSYDMLEDVFAHFGVKQIELMTNNPDKIRAIEAHGVEVKDRMAVKVGHNPHNINYLKTKKDKFLHLD</sequence>
<feature type="active site" description="Nucleophile" evidence="9">
    <location>
        <position position="129"/>
    </location>
</feature>
<dbReference type="Gene3D" id="3.40.50.10990">
    <property type="entry name" value="GTP cyclohydrolase II"/>
    <property type="match status" value="1"/>
</dbReference>
<evidence type="ECO:0000256" key="5">
    <source>
        <dbReference type="ARBA" id="ARBA00022801"/>
    </source>
</evidence>
<feature type="binding site" evidence="9">
    <location>
        <position position="155"/>
    </location>
    <ligand>
        <name>GTP</name>
        <dbReference type="ChEBI" id="CHEBI:37565"/>
    </ligand>
</feature>
<feature type="binding site" evidence="9">
    <location>
        <position position="115"/>
    </location>
    <ligand>
        <name>GTP</name>
        <dbReference type="ChEBI" id="CHEBI:37565"/>
    </ligand>
</feature>
<evidence type="ECO:0000259" key="10">
    <source>
        <dbReference type="Pfam" id="PF00925"/>
    </source>
</evidence>
<dbReference type="PANTHER" id="PTHR21327">
    <property type="entry name" value="GTP CYCLOHYDROLASE II-RELATED"/>
    <property type="match status" value="1"/>
</dbReference>
<feature type="binding site" evidence="9">
    <location>
        <position position="71"/>
    </location>
    <ligand>
        <name>GTP</name>
        <dbReference type="ChEBI" id="CHEBI:37565"/>
    </ligand>
</feature>
<evidence type="ECO:0000256" key="9">
    <source>
        <dbReference type="HAMAP-Rule" id="MF_00179"/>
    </source>
</evidence>
<feature type="binding site" evidence="9">
    <location>
        <begin position="93"/>
        <end position="95"/>
    </location>
    <ligand>
        <name>GTP</name>
        <dbReference type="ChEBI" id="CHEBI:37565"/>
    </ligand>
</feature>
<evidence type="ECO:0000256" key="4">
    <source>
        <dbReference type="ARBA" id="ARBA00022741"/>
    </source>
</evidence>
<dbReference type="EC" id="3.5.4.25" evidence="9"/>
<reference evidence="12" key="1">
    <citation type="journal article" date="2019" name="Int. J. Syst. Evol. Microbiol.">
        <title>The Global Catalogue of Microorganisms (GCM) 10K type strain sequencing project: providing services to taxonomists for standard genome sequencing and annotation.</title>
        <authorList>
            <consortium name="The Broad Institute Genomics Platform"/>
            <consortium name="The Broad Institute Genome Sequencing Center for Infectious Disease"/>
            <person name="Wu L."/>
            <person name="Ma J."/>
        </authorList>
    </citation>
    <scope>NUCLEOTIDE SEQUENCE [LARGE SCALE GENOMIC DNA]</scope>
    <source>
        <strain evidence="12">KCTC 42953</strain>
    </source>
</reference>
<dbReference type="NCBIfam" id="NF001591">
    <property type="entry name" value="PRK00393.1"/>
    <property type="match status" value="1"/>
</dbReference>
<dbReference type="Proteomes" id="UP001595533">
    <property type="component" value="Unassembled WGS sequence"/>
</dbReference>
<comment type="function">
    <text evidence="9">Catalyzes the conversion of GTP to 2,5-diamino-6-ribosylamino-4(3H)-pyrimidinone 5'-phosphate (DARP), formate and pyrophosphate.</text>
</comment>
<comment type="cofactor">
    <cofactor evidence="9">
        <name>Zn(2+)</name>
        <dbReference type="ChEBI" id="CHEBI:29105"/>
    </cofactor>
    <text evidence="9">Binds 1 zinc ion per subunit.</text>
</comment>
<gene>
    <name evidence="9 11" type="primary">ribA</name>
    <name evidence="11" type="ORF">ACFODZ_05665</name>
</gene>
<evidence type="ECO:0000256" key="7">
    <source>
        <dbReference type="ARBA" id="ARBA00023134"/>
    </source>
</evidence>
<dbReference type="EMBL" id="JBHRTS010000003">
    <property type="protein sequence ID" value="MFC3193720.1"/>
    <property type="molecule type" value="Genomic_DNA"/>
</dbReference>
<evidence type="ECO:0000313" key="12">
    <source>
        <dbReference type="Proteomes" id="UP001595533"/>
    </source>
</evidence>
<evidence type="ECO:0000256" key="3">
    <source>
        <dbReference type="ARBA" id="ARBA00022723"/>
    </source>
</evidence>
<keyword evidence="5 9" id="KW-0378">Hydrolase</keyword>
<feature type="binding site" evidence="9">
    <location>
        <begin position="50"/>
        <end position="54"/>
    </location>
    <ligand>
        <name>GTP</name>
        <dbReference type="ChEBI" id="CHEBI:37565"/>
    </ligand>
</feature>
<feature type="binding site" evidence="9">
    <location>
        <position position="150"/>
    </location>
    <ligand>
        <name>GTP</name>
        <dbReference type="ChEBI" id="CHEBI:37565"/>
    </ligand>
</feature>
<dbReference type="NCBIfam" id="TIGR00505">
    <property type="entry name" value="ribA"/>
    <property type="match status" value="1"/>
</dbReference>
<accession>A0ABV7JA22</accession>
<keyword evidence="3 9" id="KW-0479">Metal-binding</keyword>
<feature type="active site" description="Proton acceptor" evidence="9">
    <location>
        <position position="127"/>
    </location>
</feature>
<comment type="pathway">
    <text evidence="1 9">Cofactor biosynthesis; riboflavin biosynthesis; 5-amino-6-(D-ribitylamino)uracil from GTP: step 1/4.</text>
</comment>
<dbReference type="HAMAP" id="MF_00179">
    <property type="entry name" value="RibA"/>
    <property type="match status" value="1"/>
</dbReference>
<evidence type="ECO:0000256" key="2">
    <source>
        <dbReference type="ARBA" id="ARBA00022619"/>
    </source>
</evidence>
<evidence type="ECO:0000256" key="8">
    <source>
        <dbReference type="ARBA" id="ARBA00049295"/>
    </source>
</evidence>
<keyword evidence="4 9" id="KW-0547">Nucleotide-binding</keyword>
<comment type="caution">
    <text evidence="11">The sequence shown here is derived from an EMBL/GenBank/DDBJ whole genome shotgun (WGS) entry which is preliminary data.</text>
</comment>
<name>A0ABV7JA22_9GAMM</name>
<evidence type="ECO:0000256" key="6">
    <source>
        <dbReference type="ARBA" id="ARBA00022833"/>
    </source>
</evidence>
<feature type="domain" description="GTP cyclohydrolase II" evidence="10">
    <location>
        <begin position="11"/>
        <end position="170"/>
    </location>
</feature>
<comment type="similarity">
    <text evidence="9">Belongs to the GTP cyclohydrolase II family.</text>
</comment>
<evidence type="ECO:0000313" key="11">
    <source>
        <dbReference type="EMBL" id="MFC3193720.1"/>
    </source>
</evidence>
<protein>
    <recommendedName>
        <fullName evidence="9">GTP cyclohydrolase-2</fullName>
        <ecNumber evidence="9">3.5.4.25</ecNumber>
    </recommendedName>
    <alternativeName>
        <fullName evidence="9">GTP cyclohydrolase II</fullName>
    </alternativeName>
</protein>
<dbReference type="CDD" id="cd00641">
    <property type="entry name" value="GTP_cyclohydro2"/>
    <property type="match status" value="1"/>
</dbReference>
<dbReference type="PANTHER" id="PTHR21327:SF18">
    <property type="entry name" value="3,4-DIHYDROXY-2-BUTANONE 4-PHOSPHATE SYNTHASE"/>
    <property type="match status" value="1"/>
</dbReference>
<dbReference type="InterPro" id="IPR032677">
    <property type="entry name" value="GTP_cyclohydro_II"/>
</dbReference>
<dbReference type="Pfam" id="PF00925">
    <property type="entry name" value="GTP_cyclohydro2"/>
    <property type="match status" value="1"/>
</dbReference>